<evidence type="ECO:0000256" key="1">
    <source>
        <dbReference type="SAM" id="Phobius"/>
    </source>
</evidence>
<dbReference type="InterPro" id="IPR037185">
    <property type="entry name" value="EmrE-like"/>
</dbReference>
<proteinExistence type="predicted"/>
<gene>
    <name evidence="2" type="ORF">O0I10_007668</name>
</gene>
<sequence length="356" mass="39406">MGSDRFDMVVAFHQFSFLATGIFSTLGVQWLFYAGAASGSSFFTQLSGYTGSVMVGLLIPWMVSRRRALYQHSTCPSDKEKTDFMDNCSVIERTENHSKGQTAVDGPVIHTTVAKLASIDVIAGSFVTLGFSLIGSGMYQVIFSSVVIWCAILNYFLLHRVLSFWQWVAIFGTSAGLTLCAFENMTMPQAGSNMSGGLAFGTLMALGGTFLYACMYVYADCILSKQKPPPLPVRLCFYNGLYTTMFALIYIGLYTVPHLDDMIHIQPDVTRWQVFTMYSFITIVNATHSWNYYELIDRTGSVATGILQAVRAVLVYGISHLWYCANDSAQCFTVKKGFGSLLVISCVLLYTYASKK</sequence>
<comment type="caution">
    <text evidence="2">The sequence shown here is derived from an EMBL/GenBank/DDBJ whole genome shotgun (WGS) entry which is preliminary data.</text>
</comment>
<feature type="transmembrane region" description="Helical" evidence="1">
    <location>
        <begin position="231"/>
        <end position="253"/>
    </location>
</feature>
<keyword evidence="1" id="KW-0472">Membrane</keyword>
<dbReference type="Proteomes" id="UP001234581">
    <property type="component" value="Unassembled WGS sequence"/>
</dbReference>
<reference evidence="2 3" key="1">
    <citation type="submission" date="2023-03" db="EMBL/GenBank/DDBJ databases">
        <title>Genome sequence of Lichtheimia ornata CBS 291.66.</title>
        <authorList>
            <person name="Mohabir J.T."/>
            <person name="Shea T.P."/>
            <person name="Kurbessoian T."/>
            <person name="Berby B."/>
            <person name="Fontaine J."/>
            <person name="Livny J."/>
            <person name="Gnirke A."/>
            <person name="Stajich J.E."/>
            <person name="Cuomo C.A."/>
        </authorList>
    </citation>
    <scope>NUCLEOTIDE SEQUENCE [LARGE SCALE GENOMIC DNA]</scope>
    <source>
        <strain evidence="2">CBS 291.66</strain>
    </source>
</reference>
<dbReference type="AlphaFoldDB" id="A0AAD7V2N7"/>
<feature type="transmembrane region" description="Helical" evidence="1">
    <location>
        <begin position="274"/>
        <end position="293"/>
    </location>
</feature>
<feature type="transmembrane region" description="Helical" evidence="1">
    <location>
        <begin position="305"/>
        <end position="325"/>
    </location>
</feature>
<feature type="transmembrane region" description="Helical" evidence="1">
    <location>
        <begin position="194"/>
        <end position="219"/>
    </location>
</feature>
<evidence type="ECO:0000313" key="3">
    <source>
        <dbReference type="Proteomes" id="UP001234581"/>
    </source>
</evidence>
<dbReference type="SUPFAM" id="SSF103481">
    <property type="entry name" value="Multidrug resistance efflux transporter EmrE"/>
    <property type="match status" value="1"/>
</dbReference>
<name>A0AAD7V2N7_9FUNG</name>
<keyword evidence="1" id="KW-0812">Transmembrane</keyword>
<evidence type="ECO:0000313" key="2">
    <source>
        <dbReference type="EMBL" id="KAJ8656591.1"/>
    </source>
</evidence>
<dbReference type="GeneID" id="83215076"/>
<keyword evidence="3" id="KW-1185">Reference proteome</keyword>
<feature type="transmembrane region" description="Helical" evidence="1">
    <location>
        <begin position="337"/>
        <end position="353"/>
    </location>
</feature>
<protein>
    <submittedName>
        <fullName evidence="2">Uncharacterized protein</fullName>
    </submittedName>
</protein>
<feature type="transmembrane region" description="Helical" evidence="1">
    <location>
        <begin position="164"/>
        <end position="182"/>
    </location>
</feature>
<organism evidence="2 3">
    <name type="scientific">Lichtheimia ornata</name>
    <dbReference type="NCBI Taxonomy" id="688661"/>
    <lineage>
        <taxon>Eukaryota</taxon>
        <taxon>Fungi</taxon>
        <taxon>Fungi incertae sedis</taxon>
        <taxon>Mucoromycota</taxon>
        <taxon>Mucoromycotina</taxon>
        <taxon>Mucoromycetes</taxon>
        <taxon>Mucorales</taxon>
        <taxon>Lichtheimiaceae</taxon>
        <taxon>Lichtheimia</taxon>
    </lineage>
</organism>
<dbReference type="PANTHER" id="PTHR13146">
    <property type="match status" value="1"/>
</dbReference>
<accession>A0AAD7V2N7</accession>
<keyword evidence="1" id="KW-1133">Transmembrane helix</keyword>
<dbReference type="GO" id="GO:0016020">
    <property type="term" value="C:membrane"/>
    <property type="evidence" value="ECO:0007669"/>
    <property type="project" value="TreeGrafter"/>
</dbReference>
<dbReference type="PANTHER" id="PTHR13146:SF1">
    <property type="entry name" value="SUGAR PHOSPHATE TRANSPORTER DOMAIN-CONTAINING PROTEIN"/>
    <property type="match status" value="1"/>
</dbReference>
<dbReference type="RefSeq" id="XP_058341504.1">
    <property type="nucleotide sequence ID" value="XM_058487682.1"/>
</dbReference>
<dbReference type="EMBL" id="JARTCD010000038">
    <property type="protein sequence ID" value="KAJ8656591.1"/>
    <property type="molecule type" value="Genomic_DNA"/>
</dbReference>
<feature type="transmembrane region" description="Helical" evidence="1">
    <location>
        <begin position="12"/>
        <end position="36"/>
    </location>
</feature>
<feature type="transmembrane region" description="Helical" evidence="1">
    <location>
        <begin position="42"/>
        <end position="63"/>
    </location>
</feature>